<feature type="compositionally biased region" description="Basic and acidic residues" evidence="1">
    <location>
        <begin position="38"/>
        <end position="48"/>
    </location>
</feature>
<proteinExistence type="predicted"/>
<feature type="region of interest" description="Disordered" evidence="1">
    <location>
        <begin position="28"/>
        <end position="48"/>
    </location>
</feature>
<dbReference type="Proteomes" id="UP000193136">
    <property type="component" value="Unassembled WGS sequence"/>
</dbReference>
<gene>
    <name evidence="2" type="ORF">B5V00_04955</name>
</gene>
<reference evidence="2 3" key="1">
    <citation type="submission" date="2017-03" db="EMBL/GenBank/DDBJ databases">
        <title>Genome sequence of Geothermobacter sp. EPR-M, Deep-Sea Iron Reducer.</title>
        <authorList>
            <person name="Tully B."/>
            <person name="Savalia P."/>
            <person name="Abuyen K."/>
            <person name="Baughan C."/>
            <person name="Romero E."/>
            <person name="Ronkowski C."/>
            <person name="Torres B."/>
            <person name="Tremblay J."/>
            <person name="Trujillo A."/>
            <person name="Tyler M."/>
            <person name="Perez-Rodriguez I."/>
            <person name="Amend J."/>
        </authorList>
    </citation>
    <scope>NUCLEOTIDE SEQUENCE [LARGE SCALE GENOMIC DNA]</scope>
    <source>
        <strain evidence="2 3">EPR-M</strain>
    </source>
</reference>
<comment type="caution">
    <text evidence="2">The sequence shown here is derived from an EMBL/GenBank/DDBJ whole genome shotgun (WGS) entry which is preliminary data.</text>
</comment>
<organism evidence="2 3">
    <name type="scientific">Geothermobacter hydrogeniphilus</name>
    <dbReference type="NCBI Taxonomy" id="1969733"/>
    <lineage>
        <taxon>Bacteria</taxon>
        <taxon>Pseudomonadati</taxon>
        <taxon>Thermodesulfobacteriota</taxon>
        <taxon>Desulfuromonadia</taxon>
        <taxon>Desulfuromonadales</taxon>
        <taxon>Geothermobacteraceae</taxon>
        <taxon>Geothermobacter</taxon>
    </lineage>
</organism>
<name>A0A1X0YAI8_9BACT</name>
<evidence type="ECO:0000256" key="1">
    <source>
        <dbReference type="SAM" id="MobiDB-lite"/>
    </source>
</evidence>
<accession>A0A1X0YAI8</accession>
<evidence type="ECO:0000313" key="2">
    <source>
        <dbReference type="EMBL" id="ORJ62103.1"/>
    </source>
</evidence>
<sequence length="87" mass="9709">MIRLLLLAIFAFLIYAMVSAILRIFRRGQGLNPPSPAEKSDAGEEMVKDPECGTYLPRSDALKETIAGHPQFFCSTACRDAYRSRSK</sequence>
<dbReference type="AlphaFoldDB" id="A0A1X0YAI8"/>
<evidence type="ECO:0008006" key="4">
    <source>
        <dbReference type="Google" id="ProtNLM"/>
    </source>
</evidence>
<dbReference type="STRING" id="1969733.B5V00_04955"/>
<dbReference type="RefSeq" id="WP_085009657.1">
    <property type="nucleotide sequence ID" value="NZ_NAAD01000004.1"/>
</dbReference>
<protein>
    <recommendedName>
        <fullName evidence="4">TRASH domain-containing protein</fullName>
    </recommendedName>
</protein>
<dbReference type="EMBL" id="NAAD01000004">
    <property type="protein sequence ID" value="ORJ62103.1"/>
    <property type="molecule type" value="Genomic_DNA"/>
</dbReference>
<evidence type="ECO:0000313" key="3">
    <source>
        <dbReference type="Proteomes" id="UP000193136"/>
    </source>
</evidence>
<dbReference type="OrthoDB" id="3078737at2"/>
<keyword evidence="3" id="KW-1185">Reference proteome</keyword>